<keyword evidence="2" id="KW-1185">Reference proteome</keyword>
<reference evidence="1" key="1">
    <citation type="submission" date="2019-06" db="EMBL/GenBank/DDBJ databases">
        <authorList>
            <person name="Zheng W."/>
        </authorList>
    </citation>
    <scope>NUCLEOTIDE SEQUENCE</scope>
    <source>
        <strain evidence="1">QDHG01</strain>
    </source>
</reference>
<organism evidence="1 2">
    <name type="scientific">Halteria grandinella</name>
    <dbReference type="NCBI Taxonomy" id="5974"/>
    <lineage>
        <taxon>Eukaryota</taxon>
        <taxon>Sar</taxon>
        <taxon>Alveolata</taxon>
        <taxon>Ciliophora</taxon>
        <taxon>Intramacronucleata</taxon>
        <taxon>Spirotrichea</taxon>
        <taxon>Stichotrichia</taxon>
        <taxon>Sporadotrichida</taxon>
        <taxon>Halteriidae</taxon>
        <taxon>Halteria</taxon>
    </lineage>
</organism>
<name>A0A8J8NBY0_HALGN</name>
<dbReference type="Proteomes" id="UP000785679">
    <property type="component" value="Unassembled WGS sequence"/>
</dbReference>
<accession>A0A8J8NBY0</accession>
<evidence type="ECO:0000313" key="2">
    <source>
        <dbReference type="Proteomes" id="UP000785679"/>
    </source>
</evidence>
<gene>
    <name evidence="1" type="ORF">FGO68_gene14448</name>
</gene>
<proteinExistence type="predicted"/>
<protein>
    <submittedName>
        <fullName evidence="1">Uncharacterized protein</fullName>
    </submittedName>
</protein>
<sequence length="252" mass="28905">MYFRILREMRGVHPNAGQMDDEQMERTGGGALLPLIDIINDYNPESINHGLILFQIKLHQPYRAIQSPDPFIISIQIDSPFRSQGQEVTYSYSSVNGNDPLELLRTYGFAVENNPMARVSAIIEGAFHGLTHRQYEKCLEIGCGNKQDHALQVILNKAKINEEYLNYLRVKESNEWWEGEMKVALEYYTFLRNAFGAELTRTVANDIHQAKTLTNRRKSLAHQVSIANKQVVQLQYLFVLERAIHLLLVTLS</sequence>
<evidence type="ECO:0000313" key="1">
    <source>
        <dbReference type="EMBL" id="TNV72166.1"/>
    </source>
</evidence>
<dbReference type="AlphaFoldDB" id="A0A8J8NBY0"/>
<comment type="caution">
    <text evidence="1">The sequence shown here is derived from an EMBL/GenBank/DDBJ whole genome shotgun (WGS) entry which is preliminary data.</text>
</comment>
<dbReference type="EMBL" id="RRYP01023848">
    <property type="protein sequence ID" value="TNV72166.1"/>
    <property type="molecule type" value="Genomic_DNA"/>
</dbReference>